<evidence type="ECO:0000256" key="1">
    <source>
        <dbReference type="SAM" id="MobiDB-lite"/>
    </source>
</evidence>
<feature type="region of interest" description="Disordered" evidence="1">
    <location>
        <begin position="177"/>
        <end position="198"/>
    </location>
</feature>
<gene>
    <name evidence="4" type="ORF">Prubr_47770</name>
</gene>
<sequence length="198" mass="20748">MWPGGDNLPAGPAGEQPAMPGAYGGPDLGRATVMLAAYPDYASAQRAVDYLSDNRFPVERTAIVGTDLTLVETVLGRMTTGRAALAGAATGAWFGLFIGLLFGIFATTAWLAVIVTAVVIGAVWGAIFGAIAHAMTGGRRDFTSASSLRAGRYTVVVDAEQAEQGRQVLARMNWQAENRPANQGQQPADQGQQPAQVR</sequence>
<reference evidence="4" key="1">
    <citation type="submission" date="2020-08" db="EMBL/GenBank/DDBJ databases">
        <title>Whole genome shotgun sequence of Polymorphospora rubra NBRC 101157.</title>
        <authorList>
            <person name="Komaki H."/>
            <person name="Tamura T."/>
        </authorList>
    </citation>
    <scope>NUCLEOTIDE SEQUENCE</scope>
    <source>
        <strain evidence="4">NBRC 101157</strain>
    </source>
</reference>
<keyword evidence="2" id="KW-1133">Transmembrane helix</keyword>
<keyword evidence="5" id="KW-1185">Reference proteome</keyword>
<feature type="compositionally biased region" description="Low complexity" evidence="1">
    <location>
        <begin position="183"/>
        <end position="198"/>
    </location>
</feature>
<feature type="transmembrane region" description="Helical" evidence="2">
    <location>
        <begin position="83"/>
        <end position="104"/>
    </location>
</feature>
<proteinExistence type="predicted"/>
<name>A0A810N2Z1_9ACTN</name>
<organism evidence="4 5">
    <name type="scientific">Polymorphospora rubra</name>
    <dbReference type="NCBI Taxonomy" id="338584"/>
    <lineage>
        <taxon>Bacteria</taxon>
        <taxon>Bacillati</taxon>
        <taxon>Actinomycetota</taxon>
        <taxon>Actinomycetes</taxon>
        <taxon>Micromonosporales</taxon>
        <taxon>Micromonosporaceae</taxon>
        <taxon>Polymorphospora</taxon>
    </lineage>
</organism>
<dbReference type="EMBL" id="AP023359">
    <property type="protein sequence ID" value="BCJ67756.1"/>
    <property type="molecule type" value="Genomic_DNA"/>
</dbReference>
<accession>A0A810N2Z1</accession>
<evidence type="ECO:0000259" key="3">
    <source>
        <dbReference type="Pfam" id="PF11181"/>
    </source>
</evidence>
<dbReference type="AlphaFoldDB" id="A0A810N2Z1"/>
<feature type="domain" description="General stress protein 17M-like" evidence="3">
    <location>
        <begin position="35"/>
        <end position="121"/>
    </location>
</feature>
<evidence type="ECO:0000256" key="2">
    <source>
        <dbReference type="SAM" id="Phobius"/>
    </source>
</evidence>
<evidence type="ECO:0000313" key="5">
    <source>
        <dbReference type="Proteomes" id="UP000680866"/>
    </source>
</evidence>
<dbReference type="Pfam" id="PF11181">
    <property type="entry name" value="YflT"/>
    <property type="match status" value="1"/>
</dbReference>
<evidence type="ECO:0000313" key="4">
    <source>
        <dbReference type="EMBL" id="BCJ67756.1"/>
    </source>
</evidence>
<feature type="region of interest" description="Disordered" evidence="1">
    <location>
        <begin position="1"/>
        <end position="21"/>
    </location>
</feature>
<feature type="transmembrane region" description="Helical" evidence="2">
    <location>
        <begin position="110"/>
        <end position="132"/>
    </location>
</feature>
<dbReference type="Proteomes" id="UP000680866">
    <property type="component" value="Chromosome"/>
</dbReference>
<keyword evidence="2" id="KW-0472">Membrane</keyword>
<protein>
    <recommendedName>
        <fullName evidence="3">General stress protein 17M-like domain-containing protein</fullName>
    </recommendedName>
</protein>
<keyword evidence="2" id="KW-0812">Transmembrane</keyword>
<dbReference type="InterPro" id="IPR025889">
    <property type="entry name" value="GSP17M-like_dom"/>
</dbReference>
<dbReference type="KEGG" id="pry:Prubr_47770"/>